<protein>
    <submittedName>
        <fullName evidence="3">DNA-binding MarR family transcriptional regulator</fullName>
    </submittedName>
</protein>
<name>A0A7W7WJH9_9ACTN</name>
<feature type="region of interest" description="Disordered" evidence="1">
    <location>
        <begin position="100"/>
        <end position="128"/>
    </location>
</feature>
<dbReference type="PANTHER" id="PTHR37318">
    <property type="entry name" value="BSL7504 PROTEIN"/>
    <property type="match status" value="1"/>
</dbReference>
<sequence length="128" mass="13683">MNEHPTNSLDDIVHQRVRLGILAVSKEARRVEFTFLRSTLGLTAGNLSQHLGVLEKAGLVTIDKGYEGKRARTWIQLTKAGKEALNDEIATLKALIHQLEGPEGHAGHDGEVDLGSAAGQPPAAEATS</sequence>
<evidence type="ECO:0000313" key="4">
    <source>
        <dbReference type="Proteomes" id="UP000573327"/>
    </source>
</evidence>
<organism evidence="3 4">
    <name type="scientific">Kitasatospora gansuensis</name>
    <dbReference type="NCBI Taxonomy" id="258050"/>
    <lineage>
        <taxon>Bacteria</taxon>
        <taxon>Bacillati</taxon>
        <taxon>Actinomycetota</taxon>
        <taxon>Actinomycetes</taxon>
        <taxon>Kitasatosporales</taxon>
        <taxon>Streptomycetaceae</taxon>
        <taxon>Kitasatospora</taxon>
    </lineage>
</organism>
<comment type="caution">
    <text evidence="3">The sequence shown here is derived from an EMBL/GenBank/DDBJ whole genome shotgun (WGS) entry which is preliminary data.</text>
</comment>
<dbReference type="InterPro" id="IPR036390">
    <property type="entry name" value="WH_DNA-bd_sf"/>
</dbReference>
<dbReference type="InterPro" id="IPR036388">
    <property type="entry name" value="WH-like_DNA-bd_sf"/>
</dbReference>
<evidence type="ECO:0000256" key="1">
    <source>
        <dbReference type="SAM" id="MobiDB-lite"/>
    </source>
</evidence>
<dbReference type="SUPFAM" id="SSF46785">
    <property type="entry name" value="Winged helix' DNA-binding domain"/>
    <property type="match status" value="1"/>
</dbReference>
<dbReference type="RefSeq" id="WP_184920537.1">
    <property type="nucleotide sequence ID" value="NZ_JACHJR010000001.1"/>
</dbReference>
<evidence type="ECO:0000313" key="3">
    <source>
        <dbReference type="EMBL" id="MBB4949872.1"/>
    </source>
</evidence>
<gene>
    <name evidence="3" type="ORF">F4556_005407</name>
</gene>
<dbReference type="Pfam" id="PF13601">
    <property type="entry name" value="HTH_34"/>
    <property type="match status" value="1"/>
</dbReference>
<feature type="domain" description="Winged helix DNA-binding" evidence="2">
    <location>
        <begin position="17"/>
        <end position="96"/>
    </location>
</feature>
<evidence type="ECO:0000259" key="2">
    <source>
        <dbReference type="Pfam" id="PF13601"/>
    </source>
</evidence>
<reference evidence="3 4" key="1">
    <citation type="submission" date="2020-08" db="EMBL/GenBank/DDBJ databases">
        <title>Sequencing the genomes of 1000 actinobacteria strains.</title>
        <authorList>
            <person name="Klenk H.-P."/>
        </authorList>
    </citation>
    <scope>NUCLEOTIDE SEQUENCE [LARGE SCALE GENOMIC DNA]</scope>
    <source>
        <strain evidence="3 4">DSM 44786</strain>
    </source>
</reference>
<dbReference type="Proteomes" id="UP000573327">
    <property type="component" value="Unassembled WGS sequence"/>
</dbReference>
<feature type="compositionally biased region" description="Basic and acidic residues" evidence="1">
    <location>
        <begin position="100"/>
        <end position="111"/>
    </location>
</feature>
<accession>A0A7W7WJH9</accession>
<dbReference type="InterPro" id="IPR027395">
    <property type="entry name" value="WH_DNA-bd_dom"/>
</dbReference>
<keyword evidence="4" id="KW-1185">Reference proteome</keyword>
<dbReference type="AlphaFoldDB" id="A0A7W7WJH9"/>
<proteinExistence type="predicted"/>
<keyword evidence="3" id="KW-0238">DNA-binding</keyword>
<dbReference type="PANTHER" id="PTHR37318:SF1">
    <property type="entry name" value="BSL7504 PROTEIN"/>
    <property type="match status" value="1"/>
</dbReference>
<dbReference type="Gene3D" id="1.10.10.10">
    <property type="entry name" value="Winged helix-like DNA-binding domain superfamily/Winged helix DNA-binding domain"/>
    <property type="match status" value="1"/>
</dbReference>
<dbReference type="EMBL" id="JACHJR010000001">
    <property type="protein sequence ID" value="MBB4949872.1"/>
    <property type="molecule type" value="Genomic_DNA"/>
</dbReference>
<dbReference type="GO" id="GO:0003677">
    <property type="term" value="F:DNA binding"/>
    <property type="evidence" value="ECO:0007669"/>
    <property type="project" value="UniProtKB-KW"/>
</dbReference>